<dbReference type="Proteomes" id="UP000008075">
    <property type="component" value="Chromosome"/>
</dbReference>
<evidence type="ECO:0000256" key="1">
    <source>
        <dbReference type="SAM" id="Phobius"/>
    </source>
</evidence>
<dbReference type="AlphaFoldDB" id="D3VAJ2"/>
<name>D3VAJ2_XENNA</name>
<dbReference type="KEGG" id="xne:XNC1_1365"/>
<reference evidence="2 3" key="1">
    <citation type="journal article" date="2011" name="PLoS ONE">
        <title>The entomopathogenic bacterial endosymbionts xenorhabdus and photorhabdus: convergent lifestyles from divergent genomes.</title>
        <authorList>
            <person name="Chaston J.M."/>
            <person name="Suen G."/>
            <person name="Tucker S.L."/>
            <person name="Andersen A.W."/>
            <person name="Bhasin A."/>
            <person name="Bode E."/>
            <person name="Bode H.B."/>
            <person name="Brachmann A.O."/>
            <person name="Cowles C.E."/>
            <person name="Cowles K.N."/>
            <person name="Darby C."/>
            <person name="de Leon L."/>
            <person name="Drace K."/>
            <person name="Du Z."/>
            <person name="Givaudan A."/>
            <person name="Herbert Tran E.E."/>
            <person name="Jewell K.A."/>
            <person name="Knack J.J."/>
            <person name="Krasomil-Osterfeld K.C."/>
            <person name="Kukor R."/>
            <person name="Lanois A."/>
            <person name="Latreille P."/>
            <person name="Leimgruber N.K."/>
            <person name="Lipke C.M."/>
            <person name="Liu R."/>
            <person name="Lu X."/>
            <person name="Martens E.C."/>
            <person name="Marri P.R."/>
            <person name="Medigue C."/>
            <person name="Menard M.L."/>
            <person name="Miller N.M."/>
            <person name="Morales-Soto N."/>
            <person name="Norton S."/>
            <person name="Ogier J.C."/>
            <person name="Orchard S.S."/>
            <person name="Park D."/>
            <person name="Park Y."/>
            <person name="Qurollo B.A."/>
            <person name="Sugar D.R."/>
            <person name="Richards G.R."/>
            <person name="Rouy Z."/>
            <person name="Slominski B."/>
            <person name="Slominski K."/>
            <person name="Snyder H."/>
            <person name="Tjaden B.C."/>
            <person name="van der Hoeven R."/>
            <person name="Welch R.D."/>
            <person name="Wheeler C."/>
            <person name="Xiang B."/>
            <person name="Barbazuk B."/>
            <person name="Gaudriault S."/>
            <person name="Goodner B."/>
            <person name="Slater S.C."/>
            <person name="Forst S."/>
            <person name="Goldman B.S."/>
            <person name="Goodrich-Blair H."/>
        </authorList>
    </citation>
    <scope>NUCLEOTIDE SEQUENCE [LARGE SCALE GENOMIC DNA]</scope>
    <source>
        <strain evidence="3">ATCC 19061 / DSM 3370 / CCUG 14189 / LMG 1036 / NCIMB 9965 / AN6</strain>
    </source>
</reference>
<sequence length="43" mass="4835">MQILIIYYVFKVINLILTILSGALDFKANEKAGHKIYGSLQGH</sequence>
<dbReference type="HOGENOM" id="CLU_218479_0_0_6"/>
<gene>
    <name evidence="2" type="ordered locus">XNC1_1365</name>
</gene>
<evidence type="ECO:0000313" key="2">
    <source>
        <dbReference type="EMBL" id="CBJ89428.1"/>
    </source>
</evidence>
<keyword evidence="3" id="KW-1185">Reference proteome</keyword>
<keyword evidence="1" id="KW-0812">Transmembrane</keyword>
<evidence type="ECO:0000313" key="3">
    <source>
        <dbReference type="Proteomes" id="UP000008075"/>
    </source>
</evidence>
<feature type="transmembrane region" description="Helical" evidence="1">
    <location>
        <begin position="6"/>
        <end position="26"/>
    </location>
</feature>
<accession>D3VAJ2</accession>
<keyword evidence="1" id="KW-0472">Membrane</keyword>
<proteinExistence type="predicted"/>
<protein>
    <submittedName>
        <fullName evidence="2">Uncharacterized protein</fullName>
    </submittedName>
</protein>
<dbReference type="EMBL" id="FN667742">
    <property type="protein sequence ID" value="CBJ89428.1"/>
    <property type="molecule type" value="Genomic_DNA"/>
</dbReference>
<keyword evidence="1" id="KW-1133">Transmembrane helix</keyword>
<organism evidence="2 3">
    <name type="scientific">Xenorhabdus nematophila (strain ATCC 19061 / DSM 3370 / CCUG 14189 / LMG 1036 / NCIMB 9965 / AN6)</name>
    <dbReference type="NCBI Taxonomy" id="406817"/>
    <lineage>
        <taxon>Bacteria</taxon>
        <taxon>Pseudomonadati</taxon>
        <taxon>Pseudomonadota</taxon>
        <taxon>Gammaproteobacteria</taxon>
        <taxon>Enterobacterales</taxon>
        <taxon>Morganellaceae</taxon>
        <taxon>Xenorhabdus</taxon>
    </lineage>
</organism>